<comment type="catalytic activity">
    <reaction evidence="7">
        <text>L-glutamine + H2O = L-glutamate + NH4(+)</text>
        <dbReference type="Rhea" id="RHEA:15889"/>
        <dbReference type="ChEBI" id="CHEBI:15377"/>
        <dbReference type="ChEBI" id="CHEBI:28938"/>
        <dbReference type="ChEBI" id="CHEBI:29985"/>
        <dbReference type="ChEBI" id="CHEBI:58359"/>
        <dbReference type="EC" id="3.5.1.2"/>
    </reaction>
</comment>
<dbReference type="Pfam" id="PF17959">
    <property type="entry name" value="EF-hand_14"/>
    <property type="match status" value="1"/>
</dbReference>
<dbReference type="Proteomes" id="UP000887574">
    <property type="component" value="Unplaced"/>
</dbReference>
<name>A0A915EJC2_9BILA</name>
<protein>
    <recommendedName>
        <fullName evidence="3">glutaminase</fullName>
        <ecNumber evidence="3">3.5.1.2</ecNumber>
    </recommendedName>
</protein>
<evidence type="ECO:0000256" key="5">
    <source>
        <dbReference type="ARBA" id="ARBA00022801"/>
    </source>
</evidence>
<dbReference type="InterPro" id="IPR012338">
    <property type="entry name" value="Beta-lactam/transpept-like"/>
</dbReference>
<keyword evidence="5" id="KW-0378">Hydrolase</keyword>
<comment type="subunit">
    <text evidence="2">Homotetramer.</text>
</comment>
<dbReference type="GO" id="GO:0006543">
    <property type="term" value="P:L-glutamine catabolic process"/>
    <property type="evidence" value="ECO:0007669"/>
    <property type="project" value="TreeGrafter"/>
</dbReference>
<evidence type="ECO:0000256" key="1">
    <source>
        <dbReference type="ARBA" id="ARBA00011076"/>
    </source>
</evidence>
<keyword evidence="6" id="KW-0040">ANK repeat</keyword>
<dbReference type="PANTHER" id="PTHR12544">
    <property type="entry name" value="GLUTAMINASE"/>
    <property type="match status" value="1"/>
</dbReference>
<sequence>MSLTPHSSETLNTIGEILNRKRSVGQIMSKTAEGLSQTFDYRKASPEDLVFDLFKLPMRDEASIGKLVSVLRSFGLKEDDPRLRQTMEKIRELTYRTRMTMTCVHPCISLISQALRNQLIVPNWCEFTTNIKEIFEECRLERNGCVATYIPQLARQDPNR</sequence>
<accession>A0A915EJC2</accession>
<dbReference type="InterPro" id="IPR015868">
    <property type="entry name" value="Glutaminase"/>
</dbReference>
<comment type="similarity">
    <text evidence="1">Belongs to the glutaminase family.</text>
</comment>
<evidence type="ECO:0000256" key="4">
    <source>
        <dbReference type="ARBA" id="ARBA00022737"/>
    </source>
</evidence>
<dbReference type="EC" id="3.5.1.2" evidence="3"/>
<dbReference type="WBParaSite" id="jg6510">
    <property type="protein sequence ID" value="jg6510"/>
    <property type="gene ID" value="jg6510"/>
</dbReference>
<organism evidence="9 10">
    <name type="scientific">Ditylenchus dipsaci</name>
    <dbReference type="NCBI Taxonomy" id="166011"/>
    <lineage>
        <taxon>Eukaryota</taxon>
        <taxon>Metazoa</taxon>
        <taxon>Ecdysozoa</taxon>
        <taxon>Nematoda</taxon>
        <taxon>Chromadorea</taxon>
        <taxon>Rhabditida</taxon>
        <taxon>Tylenchina</taxon>
        <taxon>Tylenchomorpha</taxon>
        <taxon>Sphaerularioidea</taxon>
        <taxon>Anguinidae</taxon>
        <taxon>Anguininae</taxon>
        <taxon>Ditylenchus</taxon>
    </lineage>
</organism>
<evidence type="ECO:0000256" key="7">
    <source>
        <dbReference type="ARBA" id="ARBA00049534"/>
    </source>
</evidence>
<evidence type="ECO:0000256" key="2">
    <source>
        <dbReference type="ARBA" id="ARBA00011881"/>
    </source>
</evidence>
<dbReference type="Gene3D" id="1.10.238.210">
    <property type="match status" value="1"/>
</dbReference>
<evidence type="ECO:0000256" key="3">
    <source>
        <dbReference type="ARBA" id="ARBA00012918"/>
    </source>
</evidence>
<evidence type="ECO:0000259" key="8">
    <source>
        <dbReference type="Pfam" id="PF17959"/>
    </source>
</evidence>
<keyword evidence="4" id="KW-0677">Repeat</keyword>
<keyword evidence="9" id="KW-1185">Reference proteome</keyword>
<dbReference type="InterPro" id="IPR041541">
    <property type="entry name" value="Glutaminase_EF-hand"/>
</dbReference>
<reference evidence="10" key="1">
    <citation type="submission" date="2022-11" db="UniProtKB">
        <authorList>
            <consortium name="WormBaseParasite"/>
        </authorList>
    </citation>
    <scope>IDENTIFICATION</scope>
</reference>
<proteinExistence type="inferred from homology"/>
<dbReference type="PANTHER" id="PTHR12544:SF29">
    <property type="entry name" value="GLUTAMINASE"/>
    <property type="match status" value="1"/>
</dbReference>
<evidence type="ECO:0000256" key="6">
    <source>
        <dbReference type="ARBA" id="ARBA00023043"/>
    </source>
</evidence>
<dbReference type="Gene3D" id="3.40.710.10">
    <property type="entry name" value="DD-peptidase/beta-lactamase superfamily"/>
    <property type="match status" value="1"/>
</dbReference>
<dbReference type="GO" id="GO:0006537">
    <property type="term" value="P:glutamate biosynthetic process"/>
    <property type="evidence" value="ECO:0007669"/>
    <property type="project" value="TreeGrafter"/>
</dbReference>
<dbReference type="GO" id="GO:0004359">
    <property type="term" value="F:glutaminase activity"/>
    <property type="evidence" value="ECO:0007669"/>
    <property type="project" value="UniProtKB-EC"/>
</dbReference>
<dbReference type="AlphaFoldDB" id="A0A915EJC2"/>
<evidence type="ECO:0000313" key="9">
    <source>
        <dbReference type="Proteomes" id="UP000887574"/>
    </source>
</evidence>
<evidence type="ECO:0000313" key="10">
    <source>
        <dbReference type="WBParaSite" id="jg6510"/>
    </source>
</evidence>
<feature type="domain" description="Glutaminase EF-hand" evidence="8">
    <location>
        <begin position="47"/>
        <end position="122"/>
    </location>
</feature>